<evidence type="ECO:0000313" key="1">
    <source>
        <dbReference type="EMBL" id="CAI2184401.1"/>
    </source>
</evidence>
<dbReference type="Proteomes" id="UP001153678">
    <property type="component" value="Unassembled WGS sequence"/>
</dbReference>
<feature type="non-terminal residue" evidence="1">
    <location>
        <position position="69"/>
    </location>
</feature>
<keyword evidence="2" id="KW-1185">Reference proteome</keyword>
<comment type="caution">
    <text evidence="1">The sequence shown here is derived from an EMBL/GenBank/DDBJ whole genome shotgun (WGS) entry which is preliminary data.</text>
</comment>
<sequence length="69" mass="8379">MNNNWNIFPSTGDLEIIDKNVENEDENILLERKYMFWQIITSAEEQIMMLIRKNYLPVTYSEWVLMDSF</sequence>
<evidence type="ECO:0000313" key="2">
    <source>
        <dbReference type="Proteomes" id="UP001153678"/>
    </source>
</evidence>
<reference evidence="1" key="1">
    <citation type="submission" date="2022-08" db="EMBL/GenBank/DDBJ databases">
        <authorList>
            <person name="Kallberg Y."/>
            <person name="Tangrot J."/>
            <person name="Rosling A."/>
        </authorList>
    </citation>
    <scope>NUCLEOTIDE SEQUENCE</scope>
    <source>
        <strain evidence="1">Wild A</strain>
    </source>
</reference>
<dbReference type="AlphaFoldDB" id="A0A9W4SWV9"/>
<organism evidence="1 2">
    <name type="scientific">Funneliformis geosporum</name>
    <dbReference type="NCBI Taxonomy" id="1117311"/>
    <lineage>
        <taxon>Eukaryota</taxon>
        <taxon>Fungi</taxon>
        <taxon>Fungi incertae sedis</taxon>
        <taxon>Mucoromycota</taxon>
        <taxon>Glomeromycotina</taxon>
        <taxon>Glomeromycetes</taxon>
        <taxon>Glomerales</taxon>
        <taxon>Glomeraceae</taxon>
        <taxon>Funneliformis</taxon>
    </lineage>
</organism>
<accession>A0A9W4SWV9</accession>
<dbReference type="EMBL" id="CAMKVN010003322">
    <property type="protein sequence ID" value="CAI2184401.1"/>
    <property type="molecule type" value="Genomic_DNA"/>
</dbReference>
<name>A0A9W4SWV9_9GLOM</name>
<proteinExistence type="predicted"/>
<protein>
    <submittedName>
        <fullName evidence="1">18596_t:CDS:1</fullName>
    </submittedName>
</protein>
<gene>
    <name evidence="1" type="ORF">FWILDA_LOCUS11559</name>
</gene>